<sequence>MHTTFLGYSLIAQFCSYIDDKCLIGGPVPLEIHNDIVKNIVNVHSQLIHVQVVP</sequence>
<accession>A0A2I1G7S0</accession>
<reference evidence="1 2" key="1">
    <citation type="submission" date="2015-10" db="EMBL/GenBank/DDBJ databases">
        <title>Genome analyses suggest a sexual origin of heterokaryosis in a supposedly ancient asexual fungus.</title>
        <authorList>
            <person name="Ropars J."/>
            <person name="Sedzielewska K."/>
            <person name="Noel J."/>
            <person name="Charron P."/>
            <person name="Farinelli L."/>
            <person name="Marton T."/>
            <person name="Kruger M."/>
            <person name="Pelin A."/>
            <person name="Brachmann A."/>
            <person name="Corradi N."/>
        </authorList>
    </citation>
    <scope>NUCLEOTIDE SEQUENCE [LARGE SCALE GENOMIC DNA]</scope>
    <source>
        <strain evidence="1 2">A4</strain>
    </source>
</reference>
<dbReference type="EMBL" id="LLXI01000210">
    <property type="protein sequence ID" value="PKY42674.1"/>
    <property type="molecule type" value="Genomic_DNA"/>
</dbReference>
<keyword evidence="2" id="KW-1185">Reference proteome</keyword>
<dbReference type="AlphaFoldDB" id="A0A2I1G7S0"/>
<organism evidence="1 2">
    <name type="scientific">Rhizophagus irregularis</name>
    <dbReference type="NCBI Taxonomy" id="588596"/>
    <lineage>
        <taxon>Eukaryota</taxon>
        <taxon>Fungi</taxon>
        <taxon>Fungi incertae sedis</taxon>
        <taxon>Mucoromycota</taxon>
        <taxon>Glomeromycotina</taxon>
        <taxon>Glomeromycetes</taxon>
        <taxon>Glomerales</taxon>
        <taxon>Glomeraceae</taxon>
        <taxon>Rhizophagus</taxon>
    </lineage>
</organism>
<gene>
    <name evidence="1" type="ORF">RhiirA4_456512</name>
</gene>
<dbReference type="Proteomes" id="UP000234323">
    <property type="component" value="Unassembled WGS sequence"/>
</dbReference>
<evidence type="ECO:0000313" key="1">
    <source>
        <dbReference type="EMBL" id="PKY42674.1"/>
    </source>
</evidence>
<proteinExistence type="predicted"/>
<evidence type="ECO:0000313" key="2">
    <source>
        <dbReference type="Proteomes" id="UP000234323"/>
    </source>
</evidence>
<comment type="caution">
    <text evidence="1">The sequence shown here is derived from an EMBL/GenBank/DDBJ whole genome shotgun (WGS) entry which is preliminary data.</text>
</comment>
<name>A0A2I1G7S0_9GLOM</name>
<protein>
    <submittedName>
        <fullName evidence="1">Uncharacterized protein</fullName>
    </submittedName>
</protein>